<dbReference type="SUPFAM" id="SSF51161">
    <property type="entry name" value="Trimeric LpxA-like enzymes"/>
    <property type="match status" value="1"/>
</dbReference>
<name>A0ABV4CUI4_9BACT</name>
<evidence type="ECO:0000313" key="2">
    <source>
        <dbReference type="Proteomes" id="UP001565200"/>
    </source>
</evidence>
<gene>
    <name evidence="1" type="ORF">AAK873_01835</name>
</gene>
<sequence>MILSRRDLRKYIRADFSRYPLLRLPFIIRWLIKDEQTRVKHYIWVMRHAEYAVNTGSITRHLWVLWHKRLSNIYRVYINLNSCGKGLRIIHIGGGIYLNANKVGVNFTITTGVVIGKKGTNEHRPVIGDNVNFTLGAKAYGKIFIGDNSIVAPNTVVIKDVPPNSIVSGVPGRIIKTINQ</sequence>
<organism evidence="1 2">
    <name type="scientific">Heminiphilus faecis</name>
    <dbReference type="NCBI Taxonomy" id="2601703"/>
    <lineage>
        <taxon>Bacteria</taxon>
        <taxon>Pseudomonadati</taxon>
        <taxon>Bacteroidota</taxon>
        <taxon>Bacteroidia</taxon>
        <taxon>Bacteroidales</taxon>
        <taxon>Muribaculaceae</taxon>
        <taxon>Heminiphilus</taxon>
    </lineage>
</organism>
<dbReference type="RefSeq" id="WP_121700422.1">
    <property type="nucleotide sequence ID" value="NZ_JBCLPP010000003.1"/>
</dbReference>
<keyword evidence="2" id="KW-1185">Reference proteome</keyword>
<reference evidence="1 2" key="1">
    <citation type="submission" date="2024-03" db="EMBL/GenBank/DDBJ databases">
        <title>Mouse gut bacterial collection (mGBC) of GemPharmatech.</title>
        <authorList>
            <person name="He Y."/>
            <person name="Dong L."/>
            <person name="Wu D."/>
            <person name="Gao X."/>
            <person name="Lin Z."/>
        </authorList>
    </citation>
    <scope>NUCLEOTIDE SEQUENCE [LARGE SCALE GENOMIC DNA]</scope>
    <source>
        <strain evidence="1 2">54-13</strain>
    </source>
</reference>
<proteinExistence type="predicted"/>
<dbReference type="EMBL" id="JBCLPP010000003">
    <property type="protein sequence ID" value="MEY8244356.1"/>
    <property type="molecule type" value="Genomic_DNA"/>
</dbReference>
<accession>A0ABV4CUI4</accession>
<comment type="caution">
    <text evidence="1">The sequence shown here is derived from an EMBL/GenBank/DDBJ whole genome shotgun (WGS) entry which is preliminary data.</text>
</comment>
<dbReference type="PANTHER" id="PTHR42811">
    <property type="entry name" value="SERINE ACETYLTRANSFERASE"/>
    <property type="match status" value="1"/>
</dbReference>
<dbReference type="Proteomes" id="UP001565200">
    <property type="component" value="Unassembled WGS sequence"/>
</dbReference>
<evidence type="ECO:0000313" key="1">
    <source>
        <dbReference type="EMBL" id="MEY8244356.1"/>
    </source>
</evidence>
<dbReference type="Gene3D" id="2.160.10.10">
    <property type="entry name" value="Hexapeptide repeat proteins"/>
    <property type="match status" value="1"/>
</dbReference>
<protein>
    <submittedName>
        <fullName evidence="1">Serine acetyltransferase</fullName>
    </submittedName>
</protein>
<dbReference type="InterPro" id="IPR011004">
    <property type="entry name" value="Trimer_LpxA-like_sf"/>
</dbReference>